<dbReference type="RefSeq" id="WP_125586661.1">
    <property type="nucleotide sequence ID" value="NZ_JBHTMO010000005.1"/>
</dbReference>
<dbReference type="Proteomes" id="UP001597249">
    <property type="component" value="Unassembled WGS sequence"/>
</dbReference>
<accession>A0ABW4B6J6</accession>
<sequence>MSGRQSRGWHRDHWVKRIANRGSLLLGLVGCLLLLASCGVKHQLTGASTLAGKAGNAQYSFHFTKDGQYIGLIEDRGNRFTQLVEGSYKVSDDNVDLRAKRQVAVTFNNAKEFDQDVPTAVTQGKAGAGGIPRSSYYMHVRSGKVQFGPVTLKPSSRKLPGAASYYAEQKDRYDAGYGKLYGMPFVVEDTGNKEVFLGFKDGHFNAQYSSEQNAGEMAFASGTTAFDPAKKTLTLTYEEKTPLYQDVIDETATDQKVEYETTADTPFAGTKMVLKTKLAGLGQLTGAMGKFAAAPDSNFTFKQIMALDPGRIKAYSSVRRDPEDDTPYNADNDNLSDDEKIERFKDIAWQDYSDKNFGENTVVLQSSGRQFHFQYDFTSDQGRIVYKMYEEGEDPDDAAVGNDYGYDVDTGDIYAYTMESSDGDGNNHYSTDQIDSMHCTMPTSH</sequence>
<reference evidence="3" key="1">
    <citation type="journal article" date="2019" name="Int. J. Syst. Evol. Microbiol.">
        <title>The Global Catalogue of Microorganisms (GCM) 10K type strain sequencing project: providing services to taxonomists for standard genome sequencing and annotation.</title>
        <authorList>
            <consortium name="The Broad Institute Genomics Platform"/>
            <consortium name="The Broad Institute Genome Sequencing Center for Infectious Disease"/>
            <person name="Wu L."/>
            <person name="Ma J."/>
        </authorList>
    </citation>
    <scope>NUCLEOTIDE SEQUENCE [LARGE SCALE GENOMIC DNA]</scope>
    <source>
        <strain evidence="3">CCM 8911</strain>
    </source>
</reference>
<evidence type="ECO:0000256" key="1">
    <source>
        <dbReference type="SAM" id="MobiDB-lite"/>
    </source>
</evidence>
<comment type="caution">
    <text evidence="2">The sequence shown here is derived from an EMBL/GenBank/DDBJ whole genome shotgun (WGS) entry which is preliminary data.</text>
</comment>
<gene>
    <name evidence="2" type="ORF">ACFQ3L_02615</name>
</gene>
<evidence type="ECO:0000313" key="3">
    <source>
        <dbReference type="Proteomes" id="UP001597249"/>
    </source>
</evidence>
<evidence type="ECO:0008006" key="4">
    <source>
        <dbReference type="Google" id="ProtNLM"/>
    </source>
</evidence>
<dbReference type="EMBL" id="JBHTMO010000005">
    <property type="protein sequence ID" value="MFD1392481.1"/>
    <property type="molecule type" value="Genomic_DNA"/>
</dbReference>
<keyword evidence="3" id="KW-1185">Reference proteome</keyword>
<feature type="region of interest" description="Disordered" evidence="1">
    <location>
        <begin position="422"/>
        <end position="445"/>
    </location>
</feature>
<proteinExistence type="predicted"/>
<name>A0ABW4B6J6_9LACO</name>
<protein>
    <recommendedName>
        <fullName evidence="4">Lipoprotein</fullName>
    </recommendedName>
</protein>
<organism evidence="2 3">
    <name type="scientific">Lacticaseibacillus jixianensis</name>
    <dbReference type="NCBI Taxonomy" id="2486012"/>
    <lineage>
        <taxon>Bacteria</taxon>
        <taxon>Bacillati</taxon>
        <taxon>Bacillota</taxon>
        <taxon>Bacilli</taxon>
        <taxon>Lactobacillales</taxon>
        <taxon>Lactobacillaceae</taxon>
        <taxon>Lacticaseibacillus</taxon>
    </lineage>
</organism>
<evidence type="ECO:0000313" key="2">
    <source>
        <dbReference type="EMBL" id="MFD1392481.1"/>
    </source>
</evidence>
<feature type="compositionally biased region" description="Polar residues" evidence="1">
    <location>
        <begin position="422"/>
        <end position="434"/>
    </location>
</feature>
<feature type="region of interest" description="Disordered" evidence="1">
    <location>
        <begin position="317"/>
        <end position="336"/>
    </location>
</feature>